<dbReference type="Gene3D" id="3.40.630.30">
    <property type="match status" value="1"/>
</dbReference>
<evidence type="ECO:0000313" key="2">
    <source>
        <dbReference type="EMBL" id="MBC8540101.1"/>
    </source>
</evidence>
<feature type="domain" description="N-acetyltransferase" evidence="1">
    <location>
        <begin position="130"/>
        <end position="270"/>
    </location>
</feature>
<dbReference type="InterPro" id="IPR000182">
    <property type="entry name" value="GNAT_dom"/>
</dbReference>
<evidence type="ECO:0000313" key="3">
    <source>
        <dbReference type="Proteomes" id="UP000611762"/>
    </source>
</evidence>
<dbReference type="Proteomes" id="UP000611762">
    <property type="component" value="Unassembled WGS sequence"/>
</dbReference>
<dbReference type="PROSITE" id="PS51186">
    <property type="entry name" value="GNAT"/>
    <property type="match status" value="1"/>
</dbReference>
<name>A0A926DLL8_9FIRM</name>
<dbReference type="CDD" id="cd04301">
    <property type="entry name" value="NAT_SF"/>
    <property type="match status" value="1"/>
</dbReference>
<dbReference type="AlphaFoldDB" id="A0A926DLL8"/>
<proteinExistence type="predicted"/>
<accession>A0A926DLL8</accession>
<gene>
    <name evidence="2" type="ORF">H8698_03805</name>
</gene>
<evidence type="ECO:0000259" key="1">
    <source>
        <dbReference type="PROSITE" id="PS51186"/>
    </source>
</evidence>
<comment type="caution">
    <text evidence="2">The sequence shown here is derived from an EMBL/GenBank/DDBJ whole genome shotgun (WGS) entry which is preliminary data.</text>
</comment>
<reference evidence="2" key="1">
    <citation type="submission" date="2020-08" db="EMBL/GenBank/DDBJ databases">
        <title>Genome public.</title>
        <authorList>
            <person name="Liu C."/>
            <person name="Sun Q."/>
        </authorList>
    </citation>
    <scope>NUCLEOTIDE SEQUENCE</scope>
    <source>
        <strain evidence="2">H8</strain>
    </source>
</reference>
<keyword evidence="3" id="KW-1185">Reference proteome</keyword>
<organism evidence="2 3">
    <name type="scientific">Congzhengia minquanensis</name>
    <dbReference type="NCBI Taxonomy" id="2763657"/>
    <lineage>
        <taxon>Bacteria</taxon>
        <taxon>Bacillati</taxon>
        <taxon>Bacillota</taxon>
        <taxon>Clostridia</taxon>
        <taxon>Eubacteriales</taxon>
        <taxon>Oscillospiraceae</taxon>
        <taxon>Congzhengia</taxon>
    </lineage>
</organism>
<dbReference type="GO" id="GO:0016747">
    <property type="term" value="F:acyltransferase activity, transferring groups other than amino-acyl groups"/>
    <property type="evidence" value="ECO:0007669"/>
    <property type="project" value="InterPro"/>
</dbReference>
<dbReference type="RefSeq" id="WP_249311233.1">
    <property type="nucleotide sequence ID" value="NZ_JACRSU010000001.1"/>
</dbReference>
<protein>
    <submittedName>
        <fullName evidence="2">GNAT family N-acetyltransferase</fullName>
    </submittedName>
</protein>
<dbReference type="InterPro" id="IPR013653">
    <property type="entry name" value="GCN5-like_dom"/>
</dbReference>
<dbReference type="EMBL" id="JACRSU010000001">
    <property type="protein sequence ID" value="MBC8540101.1"/>
    <property type="molecule type" value="Genomic_DNA"/>
</dbReference>
<dbReference type="SUPFAM" id="SSF55729">
    <property type="entry name" value="Acyl-CoA N-acyltransferases (Nat)"/>
    <property type="match status" value="1"/>
</dbReference>
<dbReference type="Pfam" id="PF08445">
    <property type="entry name" value="FR47"/>
    <property type="match status" value="1"/>
</dbReference>
<sequence length="270" mass="30194">MLVNISQSHPIFLDCRYLQDIVPFQLMECIKQNPLLLVSDETDFILGMASPEAPVWIWTAADLSAESAALLTDYFYETFQNSTSFRFVARPEIADMLVQPLRKHKTFCETRIHMESYENKHPIFPKNVSFSIETASSGDVNQIAECMAAFEFACHGKAVLPADCLENAKKFVQNSCVFIIKDGETVAAMARTTRETETHVSISGVYTRPNYRGSGLATALAAQLSRDIISRKKAPILYADLSNPCSNRAYLKAGFTPRGKVDEVTLFQNK</sequence>
<dbReference type="InterPro" id="IPR016181">
    <property type="entry name" value="Acyl_CoA_acyltransferase"/>
</dbReference>